<dbReference type="EMBL" id="EQ974360">
    <property type="protein sequence ID" value="EEF30165.1"/>
    <property type="molecule type" value="Genomic_DNA"/>
</dbReference>
<evidence type="ECO:0000313" key="11">
    <source>
        <dbReference type="Proteomes" id="UP000008311"/>
    </source>
</evidence>
<dbReference type="PANTHER" id="PTHR15492:SF1">
    <property type="entry name" value="CYCLIN-D1-BINDING PROTEIN 1"/>
    <property type="match status" value="1"/>
</dbReference>
<keyword evidence="5" id="KW-0539">Nucleus</keyword>
<dbReference type="Gene3D" id="1.20.1420.10">
    <property type="entry name" value="Talin, central domain"/>
    <property type="match status" value="1"/>
</dbReference>
<dbReference type="eggNOG" id="ENOG502SGCW">
    <property type="taxonomic scope" value="Eukaryota"/>
</dbReference>
<evidence type="ECO:0000256" key="3">
    <source>
        <dbReference type="ARBA" id="ARBA00008940"/>
    </source>
</evidence>
<dbReference type="InterPro" id="IPR026907">
    <property type="entry name" value="GCIP-like"/>
</dbReference>
<dbReference type="STRING" id="3988.B9T1W5"/>
<feature type="compositionally biased region" description="Basic and acidic residues" evidence="7">
    <location>
        <begin position="187"/>
        <end position="204"/>
    </location>
</feature>
<dbReference type="Proteomes" id="UP000008311">
    <property type="component" value="Unassembled WGS sequence"/>
</dbReference>
<gene>
    <name evidence="10" type="ORF">RCOM_0275590</name>
</gene>
<protein>
    <submittedName>
        <fullName evidence="10">Uncharacterized protein</fullName>
    </submittedName>
</protein>
<dbReference type="InterPro" id="IPR049318">
    <property type="entry name" value="GCIP_C"/>
</dbReference>
<evidence type="ECO:0000259" key="8">
    <source>
        <dbReference type="Pfam" id="PF13324"/>
    </source>
</evidence>
<feature type="region of interest" description="Disordered" evidence="7">
    <location>
        <begin position="187"/>
        <end position="219"/>
    </location>
</feature>
<keyword evidence="11" id="KW-1185">Reference proteome</keyword>
<comment type="similarity">
    <text evidence="3">Belongs to the CCNDBP1 family.</text>
</comment>
<evidence type="ECO:0000259" key="9">
    <source>
        <dbReference type="Pfam" id="PF20936"/>
    </source>
</evidence>
<feature type="domain" description="Cyclin-D1-binding protein 1-like C-terminal" evidence="9">
    <location>
        <begin position="214"/>
        <end position="314"/>
    </location>
</feature>
<comment type="subcellular location">
    <subcellularLocation>
        <location evidence="2">Cytoplasm</location>
    </subcellularLocation>
    <subcellularLocation>
        <location evidence="1">Nucleus</location>
    </subcellularLocation>
</comment>
<feature type="domain" description="Cyclin-D1-binding protein 1-like N-terminal" evidence="8">
    <location>
        <begin position="42"/>
        <end position="185"/>
    </location>
</feature>
<dbReference type="AlphaFoldDB" id="B9T1W5"/>
<dbReference type="GO" id="GO:0005737">
    <property type="term" value="C:cytoplasm"/>
    <property type="evidence" value="ECO:0007669"/>
    <property type="project" value="UniProtKB-SubCell"/>
</dbReference>
<evidence type="ECO:0000256" key="4">
    <source>
        <dbReference type="ARBA" id="ARBA00022490"/>
    </source>
</evidence>
<sequence>MGRAEKERLNQILSSHLNTIHDTFQLLDQTPASSLDKVSWEEVVKMGDQVSKQATIVGMIWVGEKPEAKAIEENMATFFNTLQGFLLLSHGSKVGAGPTLSSCIHASVKQVVDCSFKLMMETVPSYGSSNKDFKLMVPQLTGVVWEACSALKKTPATNITAIGRAMTQVAVLVKDVIREMKELKPATSNLKDEASNGSSPKEENGLLNDDNLSDDDLGNDLSAEEMKVVQSATGVVSETVAVIKELIRTITGLLKQEKPNDTGDFVDSLEKLLKLSQEIVKQIDELGACLYPPQELPAIKAALKNITSIIDQVLSIVESFKSCPETFFQACNGLRGSIKQMELELDGACTTEIEAKMQDVALST</sequence>
<proteinExistence type="inferred from homology"/>
<accession>B9T1W5</accession>
<dbReference type="InParanoid" id="B9T1W5"/>
<dbReference type="OrthoDB" id="41588at2759"/>
<dbReference type="GO" id="GO:0005634">
    <property type="term" value="C:nucleus"/>
    <property type="evidence" value="ECO:0000318"/>
    <property type="project" value="GO_Central"/>
</dbReference>
<dbReference type="InterPro" id="IPR049317">
    <property type="entry name" value="GCIP-like_N"/>
</dbReference>
<evidence type="ECO:0000313" key="10">
    <source>
        <dbReference type="EMBL" id="EEF30165.1"/>
    </source>
</evidence>
<dbReference type="KEGG" id="rcu:8289725"/>
<keyword evidence="4" id="KW-0963">Cytoplasm</keyword>
<evidence type="ECO:0000256" key="5">
    <source>
        <dbReference type="ARBA" id="ARBA00023242"/>
    </source>
</evidence>
<dbReference type="OMA" id="QATTVGM"/>
<evidence type="ECO:0000256" key="2">
    <source>
        <dbReference type="ARBA" id="ARBA00004496"/>
    </source>
</evidence>
<dbReference type="PANTHER" id="PTHR15492">
    <property type="entry name" value="CYCLIN D1-BINDING PROTEIN 1"/>
    <property type="match status" value="1"/>
</dbReference>
<organism evidence="10 11">
    <name type="scientific">Ricinus communis</name>
    <name type="common">Castor bean</name>
    <dbReference type="NCBI Taxonomy" id="3988"/>
    <lineage>
        <taxon>Eukaryota</taxon>
        <taxon>Viridiplantae</taxon>
        <taxon>Streptophyta</taxon>
        <taxon>Embryophyta</taxon>
        <taxon>Tracheophyta</taxon>
        <taxon>Spermatophyta</taxon>
        <taxon>Magnoliopsida</taxon>
        <taxon>eudicotyledons</taxon>
        <taxon>Gunneridae</taxon>
        <taxon>Pentapetalae</taxon>
        <taxon>rosids</taxon>
        <taxon>fabids</taxon>
        <taxon>Malpighiales</taxon>
        <taxon>Euphorbiaceae</taxon>
        <taxon>Acalyphoideae</taxon>
        <taxon>Acalypheae</taxon>
        <taxon>Ricinus</taxon>
    </lineage>
</organism>
<dbReference type="FunCoup" id="B9T1W5">
    <property type="interactions" value="686"/>
</dbReference>
<dbReference type="Pfam" id="PF13324">
    <property type="entry name" value="GCIP_N"/>
    <property type="match status" value="1"/>
</dbReference>
<dbReference type="Gene3D" id="1.20.1410.10">
    <property type="entry name" value="I/LWEQ domain"/>
    <property type="match status" value="1"/>
</dbReference>
<keyword evidence="6" id="KW-0131">Cell cycle</keyword>
<evidence type="ECO:0000256" key="1">
    <source>
        <dbReference type="ARBA" id="ARBA00004123"/>
    </source>
</evidence>
<reference evidence="11" key="1">
    <citation type="journal article" date="2010" name="Nat. Biotechnol.">
        <title>Draft genome sequence of the oilseed species Ricinus communis.</title>
        <authorList>
            <person name="Chan A.P."/>
            <person name="Crabtree J."/>
            <person name="Zhao Q."/>
            <person name="Lorenzi H."/>
            <person name="Orvis J."/>
            <person name="Puiu D."/>
            <person name="Melake-Berhan A."/>
            <person name="Jones K.M."/>
            <person name="Redman J."/>
            <person name="Chen G."/>
            <person name="Cahoon E.B."/>
            <person name="Gedil M."/>
            <person name="Stanke M."/>
            <person name="Haas B.J."/>
            <person name="Wortman J.R."/>
            <person name="Fraser-Liggett C.M."/>
            <person name="Ravel J."/>
            <person name="Rabinowicz P.D."/>
        </authorList>
    </citation>
    <scope>NUCLEOTIDE SEQUENCE [LARGE SCALE GENOMIC DNA]</scope>
    <source>
        <strain evidence="11">cv. Hale</strain>
    </source>
</reference>
<dbReference type="Pfam" id="PF20936">
    <property type="entry name" value="GCIP_C"/>
    <property type="match status" value="1"/>
</dbReference>
<evidence type="ECO:0000256" key="7">
    <source>
        <dbReference type="SAM" id="MobiDB-lite"/>
    </source>
</evidence>
<evidence type="ECO:0000256" key="6">
    <source>
        <dbReference type="ARBA" id="ARBA00023306"/>
    </source>
</evidence>
<name>B9T1W5_RICCO</name>